<evidence type="ECO:0000313" key="2">
    <source>
        <dbReference type="Proteomes" id="UP000034324"/>
    </source>
</evidence>
<reference evidence="1 2" key="1">
    <citation type="journal article" date="2015" name="Nature">
        <title>rRNA introns, odd ribosomes, and small enigmatic genomes across a large radiation of phyla.</title>
        <authorList>
            <person name="Brown C.T."/>
            <person name="Hug L.A."/>
            <person name="Thomas B.C."/>
            <person name="Sharon I."/>
            <person name="Castelle C.J."/>
            <person name="Singh A."/>
            <person name="Wilkins M.J."/>
            <person name="Williams K.H."/>
            <person name="Banfield J.F."/>
        </authorList>
    </citation>
    <scope>NUCLEOTIDE SEQUENCE [LARGE SCALE GENOMIC DNA]</scope>
</reference>
<gene>
    <name evidence="1" type="ORF">US99_C0046G0003</name>
</gene>
<dbReference type="InterPro" id="IPR012657">
    <property type="entry name" value="23S_rRNA-intervening_sequence"/>
</dbReference>
<dbReference type="NCBIfam" id="TIGR02436">
    <property type="entry name" value="four helix bundle protein"/>
    <property type="match status" value="1"/>
</dbReference>
<dbReference type="Proteomes" id="UP000034324">
    <property type="component" value="Unassembled WGS sequence"/>
</dbReference>
<keyword evidence="1" id="KW-0689">Ribosomal protein</keyword>
<dbReference type="SUPFAM" id="SSF158446">
    <property type="entry name" value="IVS-encoded protein-like"/>
    <property type="match status" value="1"/>
</dbReference>
<organism evidence="1 2">
    <name type="scientific">Candidatus Daviesbacteria bacterium GW2011_GWF2_38_6</name>
    <dbReference type="NCBI Taxonomy" id="1618432"/>
    <lineage>
        <taxon>Bacteria</taxon>
        <taxon>Candidatus Daviesiibacteriota</taxon>
    </lineage>
</organism>
<dbReference type="InterPro" id="IPR036583">
    <property type="entry name" value="23S_rRNA_IVS_sf"/>
</dbReference>
<dbReference type="AlphaFoldDB" id="A0A0G0KC10"/>
<accession>A0A0G0KC10</accession>
<name>A0A0G0KC10_9BACT</name>
<keyword evidence="1" id="KW-0687">Ribonucleoprotein</keyword>
<dbReference type="CDD" id="cd16377">
    <property type="entry name" value="23S_rRNA_IVP_like"/>
    <property type="match status" value="1"/>
</dbReference>
<dbReference type="PANTHER" id="PTHR38471">
    <property type="entry name" value="FOUR HELIX BUNDLE PROTEIN"/>
    <property type="match status" value="1"/>
</dbReference>
<evidence type="ECO:0000313" key="1">
    <source>
        <dbReference type="EMBL" id="KKQ77178.1"/>
    </source>
</evidence>
<dbReference type="PANTHER" id="PTHR38471:SF2">
    <property type="entry name" value="FOUR HELIX BUNDLE PROTEIN"/>
    <property type="match status" value="1"/>
</dbReference>
<sequence length="79" mass="9091">MSITSNLAEGFSRQSYKEKSYFYSMALGSVTELQNQILIARDIRYINQDEFQPMAEQSIIVNKLINGLNKKTKTMIHNS</sequence>
<dbReference type="EMBL" id="LBVC01000046">
    <property type="protein sequence ID" value="KKQ77178.1"/>
    <property type="molecule type" value="Genomic_DNA"/>
</dbReference>
<comment type="caution">
    <text evidence="1">The sequence shown here is derived from an EMBL/GenBank/DDBJ whole genome shotgun (WGS) entry which is preliminary data.</text>
</comment>
<proteinExistence type="predicted"/>
<dbReference type="Pfam" id="PF05635">
    <property type="entry name" value="23S_rRNA_IVP"/>
    <property type="match status" value="1"/>
</dbReference>
<dbReference type="GO" id="GO:0005840">
    <property type="term" value="C:ribosome"/>
    <property type="evidence" value="ECO:0007669"/>
    <property type="project" value="UniProtKB-KW"/>
</dbReference>
<dbReference type="Gene3D" id="1.20.1440.60">
    <property type="entry name" value="23S rRNA-intervening sequence"/>
    <property type="match status" value="1"/>
</dbReference>
<protein>
    <submittedName>
        <fullName evidence="1">S23 ribosomal protein</fullName>
    </submittedName>
</protein>